<organism evidence="1 2">
    <name type="scientific">Nitrosococcus oceani (strain ATCC 19707 / BCRC 17464 / JCM 30415 / NCIMB 11848 / C-107)</name>
    <dbReference type="NCBI Taxonomy" id="323261"/>
    <lineage>
        <taxon>Bacteria</taxon>
        <taxon>Pseudomonadati</taxon>
        <taxon>Pseudomonadota</taxon>
        <taxon>Gammaproteobacteria</taxon>
        <taxon>Chromatiales</taxon>
        <taxon>Chromatiaceae</taxon>
        <taxon>Nitrosococcus</taxon>
    </lineage>
</organism>
<accession>Q3JD90</accession>
<evidence type="ECO:0000313" key="1">
    <source>
        <dbReference type="EMBL" id="ABA57206.1"/>
    </source>
</evidence>
<keyword evidence="2" id="KW-1185">Reference proteome</keyword>
<gene>
    <name evidence="1" type="ordered locus">Noc_0690</name>
</gene>
<evidence type="ECO:0000313" key="2">
    <source>
        <dbReference type="Proteomes" id="UP000006838"/>
    </source>
</evidence>
<name>Q3JD90_NITOC</name>
<dbReference type="Proteomes" id="UP000006838">
    <property type="component" value="Chromosome"/>
</dbReference>
<protein>
    <submittedName>
        <fullName evidence="1">Uncharacterized protein</fullName>
    </submittedName>
</protein>
<dbReference type="EMBL" id="CP000127">
    <property type="protein sequence ID" value="ABA57206.1"/>
    <property type="molecule type" value="Genomic_DNA"/>
</dbReference>
<dbReference type="HOGENOM" id="CLU_2465896_0_0_6"/>
<dbReference type="InParanoid" id="Q3JD90"/>
<dbReference type="KEGG" id="noc:Noc_0690"/>
<sequence length="93" mass="10557">MRRQRMELKQDDTPEFWAEAMKRVLEYYKQGLSLAEAAERLSIPKVTLTTWGQQSQRGKAPAAPLVPWLPGPGCVCSKLPQTTGGYLKQERPR</sequence>
<reference evidence="2" key="1">
    <citation type="journal article" date="2006" name="Appl. Environ. Microbiol.">
        <title>Complete genome sequence of the marine, chemolithoautotrophic, ammonia-oxidizing bacterium Nitrosococcus oceani ATCC 19707.</title>
        <authorList>
            <person name="Klotz M.G."/>
            <person name="Arp D.J."/>
            <person name="Chain P.S.G."/>
            <person name="El-Sheikh A.F."/>
            <person name="Hauser L.J."/>
            <person name="Hommes N.G."/>
            <person name="Larimer F.W."/>
            <person name="Malfatti S.A."/>
            <person name="Norton J.M."/>
            <person name="Poret-Peterson A.T."/>
            <person name="Vergez L.M."/>
            <person name="Ward B.B."/>
        </authorList>
    </citation>
    <scope>NUCLEOTIDE SEQUENCE [LARGE SCALE GENOMIC DNA]</scope>
    <source>
        <strain evidence="2">ATCC 19707 / BCRC 17464 / NCIMB 11848 / C-107</strain>
    </source>
</reference>
<dbReference type="AlphaFoldDB" id="Q3JD90"/>
<proteinExistence type="predicted"/>